<gene>
    <name evidence="5" type="primary">xseA</name>
    <name evidence="9" type="ORF">CferDRAFT_2093</name>
</gene>
<protein>
    <recommendedName>
        <fullName evidence="5">Exodeoxyribonuclease 7 large subunit</fullName>
        <ecNumber evidence="5">3.1.11.6</ecNumber>
    </recommendedName>
    <alternativeName>
        <fullName evidence="5">Exodeoxyribonuclease VII large subunit</fullName>
        <shortName evidence="5">Exonuclease VII large subunit</shortName>
    </alternativeName>
</protein>
<dbReference type="RefSeq" id="WP_006365362.1">
    <property type="nucleotide sequence ID" value="NZ_AASE01000001.1"/>
</dbReference>
<evidence type="ECO:0000313" key="10">
    <source>
        <dbReference type="Proteomes" id="UP000004162"/>
    </source>
</evidence>
<comment type="subcellular location">
    <subcellularLocation>
        <location evidence="5 6">Cytoplasm</location>
    </subcellularLocation>
</comment>
<proteinExistence type="inferred from homology"/>
<reference evidence="9 10" key="1">
    <citation type="submission" date="2006-07" db="EMBL/GenBank/DDBJ databases">
        <title>Annotation of the draft genome assembly of Chlorobium ferroxidans DSM 13031.</title>
        <authorList>
            <consortium name="US DOE Joint Genome Institute (JGI-ORNL)"/>
            <person name="Larimer F."/>
            <person name="Land M."/>
            <person name="Hauser L."/>
        </authorList>
    </citation>
    <scope>NUCLEOTIDE SEQUENCE [LARGE SCALE GENOMIC DNA]</scope>
    <source>
        <strain evidence="9 10">DSM 13031</strain>
    </source>
</reference>
<dbReference type="InterPro" id="IPR003753">
    <property type="entry name" value="Exonuc_VII_L"/>
</dbReference>
<comment type="function">
    <text evidence="5">Bidirectionally degrades single-stranded DNA into large acid-insoluble oligonucleotides, which are then degraded further into small acid-soluble oligonucleotides.</text>
</comment>
<comment type="subunit">
    <text evidence="5">Heterooligomer composed of large and small subunits.</text>
</comment>
<dbReference type="OrthoDB" id="9802795at2"/>
<dbReference type="InterPro" id="IPR025824">
    <property type="entry name" value="OB-fold_nuc-bd_dom"/>
</dbReference>
<dbReference type="GO" id="GO:0006308">
    <property type="term" value="P:DNA catabolic process"/>
    <property type="evidence" value="ECO:0007669"/>
    <property type="project" value="UniProtKB-UniRule"/>
</dbReference>
<dbReference type="CDD" id="cd04489">
    <property type="entry name" value="ExoVII_LU_OBF"/>
    <property type="match status" value="1"/>
</dbReference>
<dbReference type="NCBIfam" id="TIGR00237">
    <property type="entry name" value="xseA"/>
    <property type="match status" value="1"/>
</dbReference>
<accession>Q0YUE5</accession>
<feature type="domain" description="OB-fold nucleic acid binding" evidence="8">
    <location>
        <begin position="6"/>
        <end position="98"/>
    </location>
</feature>
<comment type="caution">
    <text evidence="9">The sequence shown here is derived from an EMBL/GenBank/DDBJ whole genome shotgun (WGS) entry which is preliminary data.</text>
</comment>
<dbReference type="PANTHER" id="PTHR30008:SF0">
    <property type="entry name" value="EXODEOXYRIBONUCLEASE 7 LARGE SUBUNIT"/>
    <property type="match status" value="1"/>
</dbReference>
<comment type="similarity">
    <text evidence="5 6">Belongs to the XseA family.</text>
</comment>
<dbReference type="Proteomes" id="UP000004162">
    <property type="component" value="Unassembled WGS sequence"/>
</dbReference>
<dbReference type="GO" id="GO:0008855">
    <property type="term" value="F:exodeoxyribonuclease VII activity"/>
    <property type="evidence" value="ECO:0007669"/>
    <property type="project" value="UniProtKB-UniRule"/>
</dbReference>
<dbReference type="HAMAP" id="MF_00378">
    <property type="entry name" value="Exonuc_7_L"/>
    <property type="match status" value="1"/>
</dbReference>
<keyword evidence="10" id="KW-1185">Reference proteome</keyword>
<name>Q0YUE5_9CHLB</name>
<evidence type="ECO:0000256" key="2">
    <source>
        <dbReference type="ARBA" id="ARBA00022722"/>
    </source>
</evidence>
<dbReference type="AlphaFoldDB" id="Q0YUE5"/>
<evidence type="ECO:0000256" key="6">
    <source>
        <dbReference type="RuleBase" id="RU004355"/>
    </source>
</evidence>
<reference evidence="9 10" key="2">
    <citation type="submission" date="2006-07" db="EMBL/GenBank/DDBJ databases">
        <title>Sequencing of the draft genome and assembly of Chlorobium ferroxidans DSM 13031.</title>
        <authorList>
            <consortium name="US DOE Joint Genome Institute (JGI-PGF)"/>
            <person name="Copeland A."/>
            <person name="Lucas S."/>
            <person name="Lapidus A."/>
            <person name="Barry K."/>
            <person name="Glavina del Rio T."/>
            <person name="Dalin E."/>
            <person name="Tice H."/>
            <person name="Bruce D."/>
            <person name="Pitluck S."/>
            <person name="Richardson P."/>
        </authorList>
    </citation>
    <scope>NUCLEOTIDE SEQUENCE [LARGE SCALE GENOMIC DNA]</scope>
    <source>
        <strain evidence="9 10">DSM 13031</strain>
    </source>
</reference>
<organism evidence="9 10">
    <name type="scientific">Chlorobium ferrooxidans DSM 13031</name>
    <dbReference type="NCBI Taxonomy" id="377431"/>
    <lineage>
        <taxon>Bacteria</taxon>
        <taxon>Pseudomonadati</taxon>
        <taxon>Chlorobiota</taxon>
        <taxon>Chlorobiia</taxon>
        <taxon>Chlorobiales</taxon>
        <taxon>Chlorobiaceae</taxon>
        <taxon>Chlorobium/Pelodictyon group</taxon>
        <taxon>Chlorobium</taxon>
    </lineage>
</organism>
<dbReference type="GO" id="GO:0003676">
    <property type="term" value="F:nucleic acid binding"/>
    <property type="evidence" value="ECO:0007669"/>
    <property type="project" value="InterPro"/>
</dbReference>
<comment type="catalytic activity">
    <reaction evidence="5 6">
        <text>Exonucleolytic cleavage in either 5'- to 3'- or 3'- to 5'-direction to yield nucleoside 5'-phosphates.</text>
        <dbReference type="EC" id="3.1.11.6"/>
    </reaction>
</comment>
<evidence type="ECO:0000259" key="8">
    <source>
        <dbReference type="Pfam" id="PF13742"/>
    </source>
</evidence>
<evidence type="ECO:0000256" key="1">
    <source>
        <dbReference type="ARBA" id="ARBA00022490"/>
    </source>
</evidence>
<dbReference type="Pfam" id="PF13742">
    <property type="entry name" value="tRNA_anti_2"/>
    <property type="match status" value="1"/>
</dbReference>
<dbReference type="PANTHER" id="PTHR30008">
    <property type="entry name" value="EXODEOXYRIBONUCLEASE 7 LARGE SUBUNIT"/>
    <property type="match status" value="1"/>
</dbReference>
<dbReference type="InterPro" id="IPR020579">
    <property type="entry name" value="Exonuc_VII_lsu_C"/>
</dbReference>
<evidence type="ECO:0000313" key="9">
    <source>
        <dbReference type="EMBL" id="EAT60086.1"/>
    </source>
</evidence>
<dbReference type="EMBL" id="AASE01000001">
    <property type="protein sequence ID" value="EAT60086.1"/>
    <property type="molecule type" value="Genomic_DNA"/>
</dbReference>
<keyword evidence="1 5" id="KW-0963">Cytoplasm</keyword>
<evidence type="ECO:0000256" key="5">
    <source>
        <dbReference type="HAMAP-Rule" id="MF_00378"/>
    </source>
</evidence>
<keyword evidence="3 5" id="KW-0378">Hydrolase</keyword>
<evidence type="ECO:0000256" key="4">
    <source>
        <dbReference type="ARBA" id="ARBA00022839"/>
    </source>
</evidence>
<dbReference type="GO" id="GO:0009318">
    <property type="term" value="C:exodeoxyribonuclease VII complex"/>
    <property type="evidence" value="ECO:0007669"/>
    <property type="project" value="UniProtKB-UniRule"/>
</dbReference>
<dbReference type="Pfam" id="PF02601">
    <property type="entry name" value="Exonuc_VII_L"/>
    <property type="match status" value="1"/>
</dbReference>
<evidence type="ECO:0000259" key="7">
    <source>
        <dbReference type="Pfam" id="PF02601"/>
    </source>
</evidence>
<keyword evidence="4 5" id="KW-0269">Exonuclease</keyword>
<dbReference type="EC" id="3.1.11.6" evidence="5"/>
<feature type="domain" description="Exonuclease VII large subunit C-terminal" evidence="7">
    <location>
        <begin position="122"/>
        <end position="317"/>
    </location>
</feature>
<dbReference type="GO" id="GO:0005737">
    <property type="term" value="C:cytoplasm"/>
    <property type="evidence" value="ECO:0007669"/>
    <property type="project" value="UniProtKB-SubCell"/>
</dbReference>
<keyword evidence="2 5" id="KW-0540">Nuclease</keyword>
<sequence length="401" mass="44050">MSTEILSVSELTQQIKSELEMTFPAVKVKGEISNYKRHSSGHSYLTLKDDGAQIPAVIWKNTGIRLAVELRDGINVVAEGRLEVYPPSGRYQLICTAVTAAGEGALQQAFAELLQKLAKAGYFAAERKKPIPAIPETIALITSSTGAVIEDMSKVLERRFPAARVLLYPVKVQGTDAAESVAAGIAWFNETKNPAHRPDVIIIARGGGSLEDLQAFNGEVVANALYHSSIPVISAIGHETDLTIADMTADLRAGTPSIAAELAVPDTGELLRRIETLQSKQDRAVQNKVEGAERQIYSICSSYAFNRPPLQMEQFEERITTLLDRTTTTIRNRYSEKAERYASLLQQLALLDYRKTLQRGYALVRKEGKFMTGIAELHPDDRVDLLFHEGTVPAVISSDQQ</sequence>
<evidence type="ECO:0000256" key="3">
    <source>
        <dbReference type="ARBA" id="ARBA00022801"/>
    </source>
</evidence>